<dbReference type="RefSeq" id="WP_223870716.1">
    <property type="nucleotide sequence ID" value="NZ_FNAV01000015.1"/>
</dbReference>
<dbReference type="EMBL" id="FNAV01000015">
    <property type="protein sequence ID" value="SDF25354.1"/>
    <property type="molecule type" value="Genomic_DNA"/>
</dbReference>
<feature type="transmembrane region" description="Helical" evidence="1">
    <location>
        <begin position="267"/>
        <end position="290"/>
    </location>
</feature>
<feature type="transmembrane region" description="Helical" evidence="1">
    <location>
        <begin position="461"/>
        <end position="482"/>
    </location>
</feature>
<feature type="transmembrane region" description="Helical" evidence="1">
    <location>
        <begin position="69"/>
        <end position="89"/>
    </location>
</feature>
<keyword evidence="1" id="KW-0812">Transmembrane</keyword>
<name>A0A1G7JKP0_9RHOB</name>
<feature type="transmembrane region" description="Helical" evidence="1">
    <location>
        <begin position="45"/>
        <end position="63"/>
    </location>
</feature>
<feature type="transmembrane region" description="Helical" evidence="1">
    <location>
        <begin position="337"/>
        <end position="355"/>
    </location>
</feature>
<keyword evidence="1" id="KW-1133">Transmembrane helix</keyword>
<feature type="transmembrane region" description="Helical" evidence="1">
    <location>
        <begin position="196"/>
        <end position="217"/>
    </location>
</feature>
<keyword evidence="3" id="KW-1185">Reference proteome</keyword>
<protein>
    <submittedName>
        <fullName evidence="2">Uncharacterized protein</fullName>
    </submittedName>
</protein>
<gene>
    <name evidence="2" type="ORF">SAMN04488105_115112</name>
</gene>
<dbReference type="STRING" id="282683.SAMN04488105_115112"/>
<feature type="transmembrane region" description="Helical" evidence="1">
    <location>
        <begin position="375"/>
        <end position="405"/>
    </location>
</feature>
<feature type="transmembrane region" description="Helical" evidence="1">
    <location>
        <begin position="296"/>
        <end position="316"/>
    </location>
</feature>
<organism evidence="2 3">
    <name type="scientific">Salipiger thiooxidans</name>
    <dbReference type="NCBI Taxonomy" id="282683"/>
    <lineage>
        <taxon>Bacteria</taxon>
        <taxon>Pseudomonadati</taxon>
        <taxon>Pseudomonadota</taxon>
        <taxon>Alphaproteobacteria</taxon>
        <taxon>Rhodobacterales</taxon>
        <taxon>Roseobacteraceae</taxon>
        <taxon>Salipiger</taxon>
    </lineage>
</organism>
<evidence type="ECO:0000313" key="3">
    <source>
        <dbReference type="Proteomes" id="UP000198994"/>
    </source>
</evidence>
<dbReference type="Proteomes" id="UP000198994">
    <property type="component" value="Unassembled WGS sequence"/>
</dbReference>
<accession>A0A1G7JKP0</accession>
<dbReference type="AlphaFoldDB" id="A0A1G7JKP0"/>
<evidence type="ECO:0000256" key="1">
    <source>
        <dbReference type="SAM" id="Phobius"/>
    </source>
</evidence>
<feature type="transmembrane region" description="Helical" evidence="1">
    <location>
        <begin position="417"/>
        <end position="441"/>
    </location>
</feature>
<feature type="transmembrane region" description="Helical" evidence="1">
    <location>
        <begin position="223"/>
        <end position="246"/>
    </location>
</feature>
<feature type="transmembrane region" description="Helical" evidence="1">
    <location>
        <begin position="140"/>
        <end position="167"/>
    </location>
</feature>
<sequence length="483" mass="51082">MALEKRVQMSAIDVLKRSAVRNPVAAVCLMICLGGGIAQGVFPGSGVSAAIVPFFGIYLVIAFRNIARVGWVLLFFSFAIAGLALADGIEARIFAEAAGRVVFLSALLTAVAFLRIAATQDPVVEVAGEFLTLQPPTRRYASLGAGGHLFGVLLNLGGLGVMLEVIMKGLEAHRHEMDDVVYEARKRRMVSACMRGFSSIAFWTPFGVALNLMILTIPDLEWAHLAPFGIALAGVLFLVGWLFDTVEWWRPPSARGRVAALTGDLPGWAHWSVVIVAGHILILGGAVVALDRATEYSFQTVLIAIVPVYALLWLGLRKGIGSIPDMSRRFVTQAPGFATEMSVIASAGFIGLVALEVVPVEWIADHLGWIATRPVLTVVLLIMTVFLTGLLGVHPMISVVLLAEVVNRIGVDGLSPLALGLALAGGWSSIICMGPAITAVVYASSIVGERPLTIGLRWNGLFGLASILLIALIVAGGVAAGLL</sequence>
<keyword evidence="1" id="KW-0472">Membrane</keyword>
<evidence type="ECO:0000313" key="2">
    <source>
        <dbReference type="EMBL" id="SDF25354.1"/>
    </source>
</evidence>
<proteinExistence type="predicted"/>
<feature type="transmembrane region" description="Helical" evidence="1">
    <location>
        <begin position="101"/>
        <end position="120"/>
    </location>
</feature>
<feature type="transmembrane region" description="Helical" evidence="1">
    <location>
        <begin position="20"/>
        <end position="38"/>
    </location>
</feature>
<reference evidence="3" key="1">
    <citation type="submission" date="2016-10" db="EMBL/GenBank/DDBJ databases">
        <authorList>
            <person name="Varghese N."/>
            <person name="Submissions S."/>
        </authorList>
    </citation>
    <scope>NUCLEOTIDE SEQUENCE [LARGE SCALE GENOMIC DNA]</scope>
    <source>
        <strain evidence="3">DSM 10146</strain>
    </source>
</reference>